<evidence type="ECO:0000256" key="8">
    <source>
        <dbReference type="ARBA" id="ARBA00053470"/>
    </source>
</evidence>
<dbReference type="InterPro" id="IPR015946">
    <property type="entry name" value="KH_dom-like_a/b"/>
</dbReference>
<dbReference type="PRINTS" id="PR00326">
    <property type="entry name" value="GTP1OBG"/>
</dbReference>
<keyword evidence="3 9" id="KW-0690">Ribosome biogenesis</keyword>
<proteinExistence type="inferred from homology"/>
<dbReference type="CDD" id="cd01895">
    <property type="entry name" value="EngA2"/>
    <property type="match status" value="1"/>
</dbReference>
<evidence type="ECO:0000256" key="11">
    <source>
        <dbReference type="RuleBase" id="RU004481"/>
    </source>
</evidence>
<keyword evidence="6 9" id="KW-0342">GTP-binding</keyword>
<dbReference type="Gene3D" id="3.40.50.300">
    <property type="entry name" value="P-loop containing nucleotide triphosphate hydrolases"/>
    <property type="match status" value="2"/>
</dbReference>
<dbReference type="InterPro" id="IPR032859">
    <property type="entry name" value="KH_dom-like"/>
</dbReference>
<feature type="binding site" evidence="9">
    <location>
        <begin position="295"/>
        <end position="298"/>
    </location>
    <ligand>
        <name>GTP</name>
        <dbReference type="ChEBI" id="CHEBI:37565"/>
        <label>2</label>
    </ligand>
</feature>
<feature type="binding site" evidence="9">
    <location>
        <begin position="183"/>
        <end position="190"/>
    </location>
    <ligand>
        <name>GTP</name>
        <dbReference type="ChEBI" id="CHEBI:37565"/>
        <label>2</label>
    </ligand>
</feature>
<comment type="similarity">
    <text evidence="1 9 10 11">Belongs to the TRAFAC class TrmE-Era-EngA-EngB-Septin-like GTPase superfamily. EngA (Der) GTPase family.</text>
</comment>
<dbReference type="GO" id="GO:0005525">
    <property type="term" value="F:GTP binding"/>
    <property type="evidence" value="ECO:0007669"/>
    <property type="project" value="UniProtKB-UniRule"/>
</dbReference>
<dbReference type="CDD" id="cd01894">
    <property type="entry name" value="EngA1"/>
    <property type="match status" value="1"/>
</dbReference>
<evidence type="ECO:0000256" key="2">
    <source>
        <dbReference type="ARBA" id="ARBA00020953"/>
    </source>
</evidence>
<dbReference type="FunFam" id="3.40.50.300:FF:000040">
    <property type="entry name" value="GTPase Der"/>
    <property type="match status" value="1"/>
</dbReference>
<dbReference type="InterPro" id="IPR006073">
    <property type="entry name" value="GTP-bd"/>
</dbReference>
<comment type="function">
    <text evidence="8 9 11">GTPase that plays an essential role in the late steps of ribosome biogenesis.</text>
</comment>
<dbReference type="AlphaFoldDB" id="A0A7C3PF65"/>
<dbReference type="FunFam" id="3.40.50.300:FF:001185">
    <property type="entry name" value="GTPase Der"/>
    <property type="match status" value="1"/>
</dbReference>
<dbReference type="InterPro" id="IPR027417">
    <property type="entry name" value="P-loop_NTPase"/>
</dbReference>
<evidence type="ECO:0000256" key="5">
    <source>
        <dbReference type="ARBA" id="ARBA00022741"/>
    </source>
</evidence>
<dbReference type="Gene3D" id="3.30.300.20">
    <property type="match status" value="1"/>
</dbReference>
<evidence type="ECO:0000256" key="6">
    <source>
        <dbReference type="ARBA" id="ARBA00023134"/>
    </source>
</evidence>
<dbReference type="PANTHER" id="PTHR43834:SF6">
    <property type="entry name" value="GTPASE DER"/>
    <property type="match status" value="1"/>
</dbReference>
<dbReference type="SMART" id="SM00382">
    <property type="entry name" value="AAA"/>
    <property type="match status" value="2"/>
</dbReference>
<dbReference type="InterPro" id="IPR016484">
    <property type="entry name" value="GTPase_Der"/>
</dbReference>
<dbReference type="PANTHER" id="PTHR43834">
    <property type="entry name" value="GTPASE DER"/>
    <property type="match status" value="1"/>
</dbReference>
<dbReference type="InterPro" id="IPR031166">
    <property type="entry name" value="G_ENGA"/>
</dbReference>
<comment type="subunit">
    <text evidence="9">Associates with the 50S ribosomal subunit.</text>
</comment>
<evidence type="ECO:0000256" key="1">
    <source>
        <dbReference type="ARBA" id="ARBA00008279"/>
    </source>
</evidence>
<dbReference type="PIRSF" id="PIRSF006485">
    <property type="entry name" value="GTP-binding_EngA"/>
    <property type="match status" value="1"/>
</dbReference>
<dbReference type="FunFam" id="3.30.300.20:FF:000004">
    <property type="entry name" value="GTPase Der"/>
    <property type="match status" value="1"/>
</dbReference>
<feature type="domain" description="EngA-type G" evidence="12">
    <location>
        <begin position="177"/>
        <end position="352"/>
    </location>
</feature>
<sequence>MPLPVVAIIGRPNVGKSTIVNRLAQVQDAIVYDEPGVTRDRTYKRSYWGDREFLVVDTGGLVFDDDSEFLPHIREQAMAALTEASAAIFVVDGQQGVTTSDEEIAAWLRQQSVPVLLAVNKCESVEQGYTQAAEFWSLGLGEPIPVSGIHGNGTGDLLDQVIEFLPPVSEVEETDEIRVAIVGRPNVGKSSLLNAFVGENRAIVSPISGTTRDAIDMVVEREGQTYRLIDTAGIRKKKNVEYGPEFFGINRAFKAIARADVALLVIDALDGVTEQDQKLAGRVTDEGRGCVLVINKWDAIEKDSQTIYDYEREVRARLHYLDWAETIFISALTGQRVEKILDLVNTSAEQNKRRISTAVINEVLEDAARWHTPPTTRGGRQGKIYYGTQVSTAPPTIVLFVNDPELFGDSYRRYIERQFRESLGFTGTPIRLLWRGKKVRDMERSVNRATKV</sequence>
<evidence type="ECO:0000313" key="13">
    <source>
        <dbReference type="EMBL" id="HFM96196.1"/>
    </source>
</evidence>
<dbReference type="GO" id="GO:0042254">
    <property type="term" value="P:ribosome biogenesis"/>
    <property type="evidence" value="ECO:0007669"/>
    <property type="project" value="UniProtKB-KW"/>
</dbReference>
<evidence type="ECO:0000256" key="9">
    <source>
        <dbReference type="HAMAP-Rule" id="MF_00195"/>
    </source>
</evidence>
<dbReference type="Pfam" id="PF01926">
    <property type="entry name" value="MMR_HSR1"/>
    <property type="match status" value="2"/>
</dbReference>
<name>A0A7C3PF65_9CYAN</name>
<feature type="binding site" evidence="9">
    <location>
        <begin position="230"/>
        <end position="234"/>
    </location>
    <ligand>
        <name>GTP</name>
        <dbReference type="ChEBI" id="CHEBI:37565"/>
        <label>2</label>
    </ligand>
</feature>
<evidence type="ECO:0000259" key="12">
    <source>
        <dbReference type="PROSITE" id="PS51712"/>
    </source>
</evidence>
<evidence type="ECO:0000256" key="4">
    <source>
        <dbReference type="ARBA" id="ARBA00022737"/>
    </source>
</evidence>
<evidence type="ECO:0000256" key="10">
    <source>
        <dbReference type="PROSITE-ProRule" id="PRU01049"/>
    </source>
</evidence>
<organism evidence="13">
    <name type="scientific">Oscillatoriales cyanobacterium SpSt-418</name>
    <dbReference type="NCBI Taxonomy" id="2282169"/>
    <lineage>
        <taxon>Bacteria</taxon>
        <taxon>Bacillati</taxon>
        <taxon>Cyanobacteriota</taxon>
        <taxon>Cyanophyceae</taxon>
        <taxon>Oscillatoriophycideae</taxon>
        <taxon>Oscillatoriales</taxon>
    </lineage>
</organism>
<keyword evidence="4 11" id="KW-0677">Repeat</keyword>
<evidence type="ECO:0000256" key="7">
    <source>
        <dbReference type="ARBA" id="ARBA00032345"/>
    </source>
</evidence>
<dbReference type="PROSITE" id="PS51712">
    <property type="entry name" value="G_ENGA"/>
    <property type="match status" value="2"/>
</dbReference>
<dbReference type="InterPro" id="IPR003593">
    <property type="entry name" value="AAA+_ATPase"/>
</dbReference>
<protein>
    <recommendedName>
        <fullName evidence="2 9">GTPase Der</fullName>
    </recommendedName>
    <alternativeName>
        <fullName evidence="7 9">GTP-binding protein EngA</fullName>
    </alternativeName>
</protein>
<dbReference type="NCBIfam" id="TIGR00231">
    <property type="entry name" value="small_GTP"/>
    <property type="match status" value="2"/>
</dbReference>
<accession>A0A7C3PF65</accession>
<keyword evidence="5 9" id="KW-0547">Nucleotide-binding</keyword>
<dbReference type="EMBL" id="DSRU01000004">
    <property type="protein sequence ID" value="HFM96196.1"/>
    <property type="molecule type" value="Genomic_DNA"/>
</dbReference>
<reference evidence="13" key="1">
    <citation type="journal article" date="2020" name="mSystems">
        <title>Genome- and Community-Level Interaction Insights into Carbon Utilization and Element Cycling Functions of Hydrothermarchaeota in Hydrothermal Sediment.</title>
        <authorList>
            <person name="Zhou Z."/>
            <person name="Liu Y."/>
            <person name="Xu W."/>
            <person name="Pan J."/>
            <person name="Luo Z.H."/>
            <person name="Li M."/>
        </authorList>
    </citation>
    <scope>NUCLEOTIDE SEQUENCE [LARGE SCALE GENOMIC DNA]</scope>
    <source>
        <strain evidence="13">SpSt-418</strain>
    </source>
</reference>
<dbReference type="Pfam" id="PF14714">
    <property type="entry name" value="KH_dom-like"/>
    <property type="match status" value="1"/>
</dbReference>
<dbReference type="InterPro" id="IPR005225">
    <property type="entry name" value="Small_GTP-bd"/>
</dbReference>
<comment type="caution">
    <text evidence="13">The sequence shown here is derived from an EMBL/GenBank/DDBJ whole genome shotgun (WGS) entry which is preliminary data.</text>
</comment>
<feature type="binding site" evidence="9">
    <location>
        <begin position="10"/>
        <end position="17"/>
    </location>
    <ligand>
        <name>GTP</name>
        <dbReference type="ChEBI" id="CHEBI:37565"/>
        <label>1</label>
    </ligand>
</feature>
<dbReference type="GO" id="GO:0043022">
    <property type="term" value="F:ribosome binding"/>
    <property type="evidence" value="ECO:0007669"/>
    <property type="project" value="TreeGrafter"/>
</dbReference>
<dbReference type="SUPFAM" id="SSF52540">
    <property type="entry name" value="P-loop containing nucleoside triphosphate hydrolases"/>
    <property type="match status" value="2"/>
</dbReference>
<feature type="binding site" evidence="9">
    <location>
        <begin position="120"/>
        <end position="123"/>
    </location>
    <ligand>
        <name>GTP</name>
        <dbReference type="ChEBI" id="CHEBI:37565"/>
        <label>1</label>
    </ligand>
</feature>
<feature type="domain" description="EngA-type G" evidence="12">
    <location>
        <begin position="4"/>
        <end position="169"/>
    </location>
</feature>
<evidence type="ECO:0000256" key="3">
    <source>
        <dbReference type="ARBA" id="ARBA00022517"/>
    </source>
</evidence>
<gene>
    <name evidence="9" type="primary">der</name>
    <name evidence="13" type="ORF">ENR64_00210</name>
</gene>
<dbReference type="HAMAP" id="MF_00195">
    <property type="entry name" value="GTPase_Der"/>
    <property type="match status" value="1"/>
</dbReference>
<dbReference type="NCBIfam" id="TIGR03594">
    <property type="entry name" value="GTPase_EngA"/>
    <property type="match status" value="1"/>
</dbReference>
<feature type="binding site" evidence="9">
    <location>
        <begin position="57"/>
        <end position="61"/>
    </location>
    <ligand>
        <name>GTP</name>
        <dbReference type="ChEBI" id="CHEBI:37565"/>
        <label>1</label>
    </ligand>
</feature>